<keyword evidence="6" id="KW-0800">Toxin</keyword>
<dbReference type="AlphaFoldDB" id="A0A840XGF6"/>
<sequence>MIVVDTSIWIDHLHHSEPALVDALGRGAVLQHPMVIGELSLGTLRDRDTVLGMLANLPASPVASHGEVARFVDAHELYGQGLSLVDVHLLASVTLAPGATLWTRDKRLQRAAERRGRSHGS</sequence>
<name>A0A840XGF6_9MICO</name>
<dbReference type="OrthoDB" id="329172at2"/>
<dbReference type="EC" id="3.1.-.-" evidence="6"/>
<reference evidence="8 9" key="1">
    <citation type="submission" date="2020-08" db="EMBL/GenBank/DDBJ databases">
        <title>Sequencing the genomes of 1000 actinobacteria strains.</title>
        <authorList>
            <person name="Klenk H.-P."/>
        </authorList>
    </citation>
    <scope>NUCLEOTIDE SEQUENCE [LARGE SCALE GENOMIC DNA]</scope>
    <source>
        <strain evidence="8 9">DSM 23889</strain>
    </source>
</reference>
<comment type="caution">
    <text evidence="8">The sequence shown here is derived from an EMBL/GenBank/DDBJ whole genome shotgun (WGS) entry which is preliminary data.</text>
</comment>
<keyword evidence="3 6" id="KW-0479">Metal-binding</keyword>
<comment type="function">
    <text evidence="6">Toxic component of a toxin-antitoxin (TA) system. An RNase.</text>
</comment>
<keyword evidence="1 6" id="KW-1277">Toxin-antitoxin system</keyword>
<dbReference type="InterPro" id="IPR002716">
    <property type="entry name" value="PIN_dom"/>
</dbReference>
<feature type="binding site" evidence="6">
    <location>
        <position position="5"/>
    </location>
    <ligand>
        <name>Mg(2+)</name>
        <dbReference type="ChEBI" id="CHEBI:18420"/>
    </ligand>
</feature>
<keyword evidence="5 6" id="KW-0460">Magnesium</keyword>
<evidence type="ECO:0000256" key="3">
    <source>
        <dbReference type="ARBA" id="ARBA00022723"/>
    </source>
</evidence>
<dbReference type="HAMAP" id="MF_00265">
    <property type="entry name" value="VapC_Nob1"/>
    <property type="match status" value="1"/>
</dbReference>
<dbReference type="RefSeq" id="WP_153982860.1">
    <property type="nucleotide sequence ID" value="NZ_BAAANZ010000016.1"/>
</dbReference>
<feature type="binding site" evidence="6">
    <location>
        <position position="86"/>
    </location>
    <ligand>
        <name>Mg(2+)</name>
        <dbReference type="ChEBI" id="CHEBI:18420"/>
    </ligand>
</feature>
<dbReference type="GO" id="GO:0016787">
    <property type="term" value="F:hydrolase activity"/>
    <property type="evidence" value="ECO:0007669"/>
    <property type="project" value="UniProtKB-KW"/>
</dbReference>
<proteinExistence type="inferred from homology"/>
<dbReference type="InterPro" id="IPR029060">
    <property type="entry name" value="PIN-like_dom_sf"/>
</dbReference>
<dbReference type="Proteomes" id="UP000552883">
    <property type="component" value="Unassembled WGS sequence"/>
</dbReference>
<evidence type="ECO:0000256" key="5">
    <source>
        <dbReference type="ARBA" id="ARBA00022842"/>
    </source>
</evidence>
<keyword evidence="4 6" id="KW-0378">Hydrolase</keyword>
<comment type="cofactor">
    <cofactor evidence="6">
        <name>Mg(2+)</name>
        <dbReference type="ChEBI" id="CHEBI:18420"/>
    </cofactor>
</comment>
<dbReference type="SUPFAM" id="SSF88723">
    <property type="entry name" value="PIN domain-like"/>
    <property type="match status" value="1"/>
</dbReference>
<evidence type="ECO:0000256" key="2">
    <source>
        <dbReference type="ARBA" id="ARBA00022722"/>
    </source>
</evidence>
<evidence type="ECO:0000259" key="7">
    <source>
        <dbReference type="Pfam" id="PF01850"/>
    </source>
</evidence>
<dbReference type="EMBL" id="JACHBS010000001">
    <property type="protein sequence ID" value="MBB5617406.1"/>
    <property type="molecule type" value="Genomic_DNA"/>
</dbReference>
<dbReference type="InterPro" id="IPR022907">
    <property type="entry name" value="VapC_family"/>
</dbReference>
<organism evidence="8 9">
    <name type="scientific">Microcella frigidaquae</name>
    <dbReference type="NCBI Taxonomy" id="424758"/>
    <lineage>
        <taxon>Bacteria</taxon>
        <taxon>Bacillati</taxon>
        <taxon>Actinomycetota</taxon>
        <taxon>Actinomycetes</taxon>
        <taxon>Micrococcales</taxon>
        <taxon>Microbacteriaceae</taxon>
        <taxon>Microcella</taxon>
    </lineage>
</organism>
<gene>
    <name evidence="6" type="primary">vapC</name>
    <name evidence="8" type="ORF">BJ959_000902</name>
</gene>
<dbReference type="Pfam" id="PF01850">
    <property type="entry name" value="PIN"/>
    <property type="match status" value="1"/>
</dbReference>
<comment type="similarity">
    <text evidence="6">Belongs to the PINc/VapC protein family.</text>
</comment>
<keyword evidence="9" id="KW-1185">Reference proteome</keyword>
<keyword evidence="2 6" id="KW-0540">Nuclease</keyword>
<evidence type="ECO:0000256" key="4">
    <source>
        <dbReference type="ARBA" id="ARBA00022801"/>
    </source>
</evidence>
<evidence type="ECO:0000256" key="6">
    <source>
        <dbReference type="HAMAP-Rule" id="MF_00265"/>
    </source>
</evidence>
<dbReference type="GO" id="GO:0000287">
    <property type="term" value="F:magnesium ion binding"/>
    <property type="evidence" value="ECO:0007669"/>
    <property type="project" value="UniProtKB-UniRule"/>
</dbReference>
<feature type="domain" description="PIN" evidence="7">
    <location>
        <begin position="2"/>
        <end position="113"/>
    </location>
</feature>
<evidence type="ECO:0000313" key="8">
    <source>
        <dbReference type="EMBL" id="MBB5617406.1"/>
    </source>
</evidence>
<evidence type="ECO:0000313" key="9">
    <source>
        <dbReference type="Proteomes" id="UP000552883"/>
    </source>
</evidence>
<accession>A0A840XGF6</accession>
<evidence type="ECO:0000256" key="1">
    <source>
        <dbReference type="ARBA" id="ARBA00022649"/>
    </source>
</evidence>
<dbReference type="GO" id="GO:0004540">
    <property type="term" value="F:RNA nuclease activity"/>
    <property type="evidence" value="ECO:0007669"/>
    <property type="project" value="InterPro"/>
</dbReference>
<dbReference type="Gene3D" id="3.40.50.1010">
    <property type="entry name" value="5'-nuclease"/>
    <property type="match status" value="1"/>
</dbReference>
<dbReference type="GO" id="GO:0090729">
    <property type="term" value="F:toxin activity"/>
    <property type="evidence" value="ECO:0007669"/>
    <property type="project" value="UniProtKB-KW"/>
</dbReference>
<protein>
    <recommendedName>
        <fullName evidence="6">Ribonuclease VapC</fullName>
        <shortName evidence="6">RNase VapC</shortName>
        <ecNumber evidence="6">3.1.-.-</ecNumber>
    </recommendedName>
    <alternativeName>
        <fullName evidence="6">Toxin VapC</fullName>
    </alternativeName>
</protein>